<dbReference type="InterPro" id="IPR002885">
    <property type="entry name" value="PPR_rpt"/>
</dbReference>
<evidence type="ECO:0000313" key="5">
    <source>
        <dbReference type="Proteomes" id="UP001327560"/>
    </source>
</evidence>
<dbReference type="PROSITE" id="PS51375">
    <property type="entry name" value="PPR"/>
    <property type="match status" value="5"/>
</dbReference>
<dbReference type="FunFam" id="1.25.40.10:FF:000280">
    <property type="entry name" value="Pentatricopeptide repeat-containing protein"/>
    <property type="match status" value="1"/>
</dbReference>
<dbReference type="AlphaFoldDB" id="A0AAQ3QD38"/>
<reference evidence="4 5" key="1">
    <citation type="submission" date="2023-10" db="EMBL/GenBank/DDBJ databases">
        <title>Chromosome-scale genome assembly provides insights into flower coloration mechanisms of Canna indica.</title>
        <authorList>
            <person name="Li C."/>
        </authorList>
    </citation>
    <scope>NUCLEOTIDE SEQUENCE [LARGE SCALE GENOMIC DNA]</scope>
    <source>
        <tissue evidence="4">Flower</tissue>
    </source>
</reference>
<dbReference type="EMBL" id="CP136894">
    <property type="protein sequence ID" value="WOL08226.1"/>
    <property type="molecule type" value="Genomic_DNA"/>
</dbReference>
<feature type="repeat" description="PPR" evidence="3">
    <location>
        <begin position="65"/>
        <end position="99"/>
    </location>
</feature>
<dbReference type="FunFam" id="1.25.40.10:FF:000361">
    <property type="entry name" value="Pentatricopeptide repeat-containing protein chloroplastic"/>
    <property type="match status" value="1"/>
</dbReference>
<feature type="repeat" description="PPR" evidence="3">
    <location>
        <begin position="30"/>
        <end position="64"/>
    </location>
</feature>
<dbReference type="Gene3D" id="1.25.40.10">
    <property type="entry name" value="Tetratricopeptide repeat domain"/>
    <property type="match status" value="4"/>
</dbReference>
<dbReference type="Pfam" id="PF20431">
    <property type="entry name" value="E_motif"/>
    <property type="match status" value="1"/>
</dbReference>
<feature type="repeat" description="PPR" evidence="3">
    <location>
        <begin position="236"/>
        <end position="270"/>
    </location>
</feature>
<sequence>MVQNSLISAYGKCGKVEAAQKVFDSCFQVNRVTWNALISSYAQNGLLHESMQLLRNMKHSGCDFDVVTYSGIISSCSQRELSHEAMQVFEELLSVGLKPDVVAIASVLPATSGLHCSNYCREIHAYCFRHWLESDRRIQNAFVSVYSKFGLLQRAELVFMAILDRDVISWSSMVMGYTQNDYFVEALDTFQQMIRARTDPNTITITSVLSACAGISSMRQGKELHSWAVKNLVDNQSFVGSALVDMYAKCGRLRDARKVFDLMQDKNLVTYNAMMGGYAVHGLTDDALEIFFMVEEPDQVSFISALSACSHGGKVEEGIKIFGIMKDVKVNPREGHYALMVDLLARSGRLEEALNIIMTMPKKPSSEIWGAMLGACKIHSNLEIGIYTGNQIMELGSGNSGYYVLLSNILADFRRWEDVEMIRELMKEKEVKKGAGCSWIEVEKNVHSFVAKERAQHPEWESMSLVLNVLNEQMRGMSC</sequence>
<feature type="repeat" description="PPR" evidence="3">
    <location>
        <begin position="166"/>
        <end position="200"/>
    </location>
</feature>
<dbReference type="Pfam" id="PF01535">
    <property type="entry name" value="PPR"/>
    <property type="match status" value="5"/>
</dbReference>
<evidence type="ECO:0000256" key="3">
    <source>
        <dbReference type="PROSITE-ProRule" id="PRU00708"/>
    </source>
</evidence>
<name>A0AAQ3QD38_9LILI</name>
<dbReference type="GO" id="GO:0003723">
    <property type="term" value="F:RNA binding"/>
    <property type="evidence" value="ECO:0007669"/>
    <property type="project" value="InterPro"/>
</dbReference>
<dbReference type="PANTHER" id="PTHR24015:SF1933">
    <property type="entry name" value="PENTATRICOPEPTIDE REPEAT-CONTAINING PROTEIN"/>
    <property type="match status" value="1"/>
</dbReference>
<evidence type="ECO:0000256" key="1">
    <source>
        <dbReference type="ARBA" id="ARBA00022737"/>
    </source>
</evidence>
<organism evidence="4 5">
    <name type="scientific">Canna indica</name>
    <name type="common">Indian-shot</name>
    <dbReference type="NCBI Taxonomy" id="4628"/>
    <lineage>
        <taxon>Eukaryota</taxon>
        <taxon>Viridiplantae</taxon>
        <taxon>Streptophyta</taxon>
        <taxon>Embryophyta</taxon>
        <taxon>Tracheophyta</taxon>
        <taxon>Spermatophyta</taxon>
        <taxon>Magnoliopsida</taxon>
        <taxon>Liliopsida</taxon>
        <taxon>Zingiberales</taxon>
        <taxon>Cannaceae</taxon>
        <taxon>Canna</taxon>
    </lineage>
</organism>
<dbReference type="InterPro" id="IPR046848">
    <property type="entry name" value="E_motif"/>
</dbReference>
<dbReference type="InterPro" id="IPR046960">
    <property type="entry name" value="PPR_At4g14850-like_plant"/>
</dbReference>
<proteinExistence type="inferred from homology"/>
<dbReference type="PANTHER" id="PTHR24015">
    <property type="entry name" value="OS07G0578800 PROTEIN-RELATED"/>
    <property type="match status" value="1"/>
</dbReference>
<accession>A0AAQ3QD38</accession>
<dbReference type="InterPro" id="IPR011990">
    <property type="entry name" value="TPR-like_helical_dom_sf"/>
</dbReference>
<keyword evidence="1" id="KW-0677">Repeat</keyword>
<evidence type="ECO:0000313" key="4">
    <source>
        <dbReference type="EMBL" id="WOL08226.1"/>
    </source>
</evidence>
<dbReference type="Proteomes" id="UP001327560">
    <property type="component" value="Chromosome 5"/>
</dbReference>
<dbReference type="Pfam" id="PF13041">
    <property type="entry name" value="PPR_2"/>
    <property type="match status" value="2"/>
</dbReference>
<dbReference type="FunFam" id="1.25.40.10:FF:000393">
    <property type="entry name" value="Pentatricopeptide repeat-containing protein At1g20230"/>
    <property type="match status" value="1"/>
</dbReference>
<dbReference type="NCBIfam" id="TIGR00756">
    <property type="entry name" value="PPR"/>
    <property type="match status" value="5"/>
</dbReference>
<gene>
    <name evidence="4" type="ORF">Cni_G16978</name>
</gene>
<feature type="repeat" description="PPR" evidence="3">
    <location>
        <begin position="298"/>
        <end position="332"/>
    </location>
</feature>
<protein>
    <submittedName>
        <fullName evidence="4">Pentatricopeptide repeat-containing protein</fullName>
    </submittedName>
</protein>
<evidence type="ECO:0000256" key="2">
    <source>
        <dbReference type="ARBA" id="ARBA00061659"/>
    </source>
</evidence>
<keyword evidence="5" id="KW-1185">Reference proteome</keyword>
<dbReference type="GO" id="GO:0009451">
    <property type="term" value="P:RNA modification"/>
    <property type="evidence" value="ECO:0007669"/>
    <property type="project" value="InterPro"/>
</dbReference>
<dbReference type="FunFam" id="1.25.40.10:FF:000031">
    <property type="entry name" value="Pentatricopeptide repeat-containing protein mitochondrial"/>
    <property type="match status" value="1"/>
</dbReference>
<comment type="similarity">
    <text evidence="2">Belongs to the PPR family. PCMP-E subfamily.</text>
</comment>